<comment type="domain">
    <text evidence="8">Possesses an unusual extended V-shaped dimeric structure with each monomer consisting of three distinct domains arranged along a curved 'spinal' alpha-helix. The N-terminal catalytic domain specifically recognizes the glutamate moiety of the substrate. The second domain is the NADPH-binding domain, and the third C-terminal domain is responsible for dimerization.</text>
</comment>
<feature type="site" description="Important for activity" evidence="8 12">
    <location>
        <position position="72"/>
    </location>
</feature>
<dbReference type="eggNOG" id="arCOG01036">
    <property type="taxonomic scope" value="Archaea"/>
</dbReference>
<feature type="binding site" evidence="8 10">
    <location>
        <position position="82"/>
    </location>
    <ligand>
        <name>substrate</name>
    </ligand>
</feature>
<dbReference type="GO" id="GO:0008883">
    <property type="term" value="F:glutamyl-tRNA reductase activity"/>
    <property type="evidence" value="ECO:0007669"/>
    <property type="project" value="UniProtKB-UniRule"/>
</dbReference>
<dbReference type="PANTHER" id="PTHR43013">
    <property type="entry name" value="GLUTAMYL-TRNA REDUCTASE"/>
    <property type="match status" value="1"/>
</dbReference>
<reference evidence="17" key="1">
    <citation type="submission" date="2011-05" db="EMBL/GenBank/DDBJ databases">
        <title>Complete sequence of chromosome of Methanothermococcus okinawensis IH1.</title>
        <authorList>
            <consortium name="US DOE Joint Genome Institute"/>
            <person name="Lucas S."/>
            <person name="Han J."/>
            <person name="Lapidus A."/>
            <person name="Cheng J.-F."/>
            <person name="Goodwin L."/>
            <person name="Pitluck S."/>
            <person name="Peters L."/>
            <person name="Mikhailova N."/>
            <person name="Held B."/>
            <person name="Han C."/>
            <person name="Tapia R."/>
            <person name="Land M."/>
            <person name="Hauser L."/>
            <person name="Kyrpides N."/>
            <person name="Ivanova N."/>
            <person name="Pagani I."/>
            <person name="Sieprawska-Lupa M."/>
            <person name="Takai K."/>
            <person name="Miyazaki J."/>
            <person name="Whitman W."/>
            <person name="Woyke T."/>
        </authorList>
    </citation>
    <scope>NUCLEOTIDE SEQUENCE</scope>
    <source>
        <strain evidence="17">IH1</strain>
    </source>
</reference>
<comment type="subunit">
    <text evidence="8">Homodimer.</text>
</comment>
<sequence length="385" mass="43956">MADYKKYSIPELERLRFNEEEFYKKYDNCILLQTCNRIEAYFDKSYCGGELNGLKNDFKDFKVLEGHDAIIHLLRTASGLESMIVGEDQIIGQIKKSHYNAKKLGKTTKYLDTIFLKAVHVGQMVRRKTKINKGGISIGSAAVELVEKTVGLENKNILVIGAGEIGTLVAKALIEKNVKAIVVANRTYERAERLANELKGMAVHFDKLNEALNFSDIIICATSSPHYILNKSHLENIVGKKIIVDIANPRDVDDNVRELPNVVLYTIDDLKLVSDENLKKRKNEIPIVEAIIEDEFRALSKQLKKLDVEDVIKNYDNYIECIRKKELKKALKMVDNGKEPEKVLEKFSEVFAKRIIHDFVKLAYNEDIEKNTIKNIVNILSKRNQ</sequence>
<feature type="binding site" evidence="8 11">
    <location>
        <begin position="161"/>
        <end position="166"/>
    </location>
    <ligand>
        <name>NADP(+)</name>
        <dbReference type="ChEBI" id="CHEBI:58349"/>
    </ligand>
</feature>
<name>F8AN31_METOI</name>
<feature type="binding site" evidence="8 10">
    <location>
        <begin position="34"/>
        <end position="37"/>
    </location>
    <ligand>
        <name>substrate</name>
    </ligand>
</feature>
<dbReference type="InterPro" id="IPR036291">
    <property type="entry name" value="NAD(P)-bd_dom_sf"/>
</dbReference>
<dbReference type="SUPFAM" id="SSF69742">
    <property type="entry name" value="Glutamyl tRNA-reductase catalytic, N-terminal domain"/>
    <property type="match status" value="1"/>
</dbReference>
<comment type="function">
    <text evidence="8">Catalyzes the NADPH-dependent reduction of glutamyl-tRNA(Glu) to glutamate 1-semialdehyde (GSA).</text>
</comment>
<proteinExistence type="inferred from homology"/>
<evidence type="ECO:0000313" key="17">
    <source>
        <dbReference type="EMBL" id="AEH06945.1"/>
    </source>
</evidence>
<evidence type="ECO:0000256" key="5">
    <source>
        <dbReference type="ARBA" id="ARBA00023002"/>
    </source>
</evidence>
<keyword evidence="18" id="KW-1185">Reference proteome</keyword>
<dbReference type="NCBIfam" id="TIGR01035">
    <property type="entry name" value="hemA"/>
    <property type="match status" value="1"/>
</dbReference>
<dbReference type="Gene3D" id="3.30.460.30">
    <property type="entry name" value="Glutamyl-tRNA reductase, N-terminal domain"/>
    <property type="match status" value="1"/>
</dbReference>
<evidence type="ECO:0000256" key="9">
    <source>
        <dbReference type="PIRSR" id="PIRSR000445-1"/>
    </source>
</evidence>
<evidence type="ECO:0000256" key="10">
    <source>
        <dbReference type="PIRSR" id="PIRSR000445-2"/>
    </source>
</evidence>
<dbReference type="Gene3D" id="3.40.50.720">
    <property type="entry name" value="NAD(P)-binding Rossmann-like Domain"/>
    <property type="match status" value="1"/>
</dbReference>
<evidence type="ECO:0000259" key="15">
    <source>
        <dbReference type="Pfam" id="PF01488"/>
    </source>
</evidence>
<feature type="domain" description="Quinate/shikimate 5-dehydrogenase/glutamyl-tRNA reductase" evidence="15">
    <location>
        <begin position="144"/>
        <end position="272"/>
    </location>
</feature>
<dbReference type="Proteomes" id="UP000009296">
    <property type="component" value="Chromosome"/>
</dbReference>
<evidence type="ECO:0000256" key="3">
    <source>
        <dbReference type="ARBA" id="ARBA00012970"/>
    </source>
</evidence>
<dbReference type="InterPro" id="IPR006151">
    <property type="entry name" value="Shikm_DH/Glu-tRNA_Rdtase"/>
</dbReference>
<keyword evidence="6 8" id="KW-0627">Porphyrin biosynthesis</keyword>
<dbReference type="Pfam" id="PF00745">
    <property type="entry name" value="GlutR_dimer"/>
    <property type="match status" value="1"/>
</dbReference>
<dbReference type="InterPro" id="IPR036343">
    <property type="entry name" value="GluRdtase_N_sf"/>
</dbReference>
<accession>F8AN31</accession>
<dbReference type="GO" id="GO:0050661">
    <property type="term" value="F:NADP binding"/>
    <property type="evidence" value="ECO:0007669"/>
    <property type="project" value="InterPro"/>
</dbReference>
<dbReference type="AlphaFoldDB" id="F8AN31"/>
<dbReference type="UniPathway" id="UPA00251">
    <property type="reaction ID" value="UER00316"/>
</dbReference>
<organism evidence="17 18">
    <name type="scientific">Methanothermococcus okinawensis (strain DSM 14208 / JCM 11175 / IH1)</name>
    <dbReference type="NCBI Taxonomy" id="647113"/>
    <lineage>
        <taxon>Archaea</taxon>
        <taxon>Methanobacteriati</taxon>
        <taxon>Methanobacteriota</taxon>
        <taxon>Methanomada group</taxon>
        <taxon>Methanococci</taxon>
        <taxon>Methanococcales</taxon>
        <taxon>Methanococcaceae</taxon>
        <taxon>Methanothermococcus</taxon>
    </lineage>
</organism>
<evidence type="ECO:0000256" key="7">
    <source>
        <dbReference type="ARBA" id="ARBA00047464"/>
    </source>
</evidence>
<evidence type="ECO:0000256" key="13">
    <source>
        <dbReference type="RuleBase" id="RU000584"/>
    </source>
</evidence>
<keyword evidence="5 8" id="KW-0560">Oxidoreductase</keyword>
<evidence type="ECO:0000256" key="2">
    <source>
        <dbReference type="ARBA" id="ARBA00005916"/>
    </source>
</evidence>
<dbReference type="PIRSF" id="PIRSF000445">
    <property type="entry name" value="4pyrrol_synth_GluRdtase"/>
    <property type="match status" value="1"/>
</dbReference>
<evidence type="ECO:0000256" key="1">
    <source>
        <dbReference type="ARBA" id="ARBA00005059"/>
    </source>
</evidence>
<dbReference type="InterPro" id="IPR036453">
    <property type="entry name" value="GluRdtase_dimer_dom_sf"/>
</dbReference>
<dbReference type="HOGENOM" id="CLU_035113_0_0_2"/>
<feature type="active site" description="Nucleophile" evidence="8 9">
    <location>
        <position position="35"/>
    </location>
</feature>
<dbReference type="SUPFAM" id="SSF69075">
    <property type="entry name" value="Glutamyl tRNA-reductase dimerization domain"/>
    <property type="match status" value="1"/>
</dbReference>
<dbReference type="InterPro" id="IPR000343">
    <property type="entry name" value="4pyrrol_synth_GluRdtase"/>
</dbReference>
<dbReference type="PANTHER" id="PTHR43013:SF1">
    <property type="entry name" value="GLUTAMYL-TRNA REDUCTASE"/>
    <property type="match status" value="1"/>
</dbReference>
<comment type="catalytic activity">
    <reaction evidence="7 8 13">
        <text>(S)-4-amino-5-oxopentanoate + tRNA(Glu) + NADP(+) = L-glutamyl-tRNA(Glu) + NADPH + H(+)</text>
        <dbReference type="Rhea" id="RHEA:12344"/>
        <dbReference type="Rhea" id="RHEA-COMP:9663"/>
        <dbReference type="Rhea" id="RHEA-COMP:9680"/>
        <dbReference type="ChEBI" id="CHEBI:15378"/>
        <dbReference type="ChEBI" id="CHEBI:57501"/>
        <dbReference type="ChEBI" id="CHEBI:57783"/>
        <dbReference type="ChEBI" id="CHEBI:58349"/>
        <dbReference type="ChEBI" id="CHEBI:78442"/>
        <dbReference type="ChEBI" id="CHEBI:78520"/>
        <dbReference type="EC" id="1.2.1.70"/>
    </reaction>
</comment>
<dbReference type="EMBL" id="CP002792">
    <property type="protein sequence ID" value="AEH06945.1"/>
    <property type="molecule type" value="Genomic_DNA"/>
</dbReference>
<gene>
    <name evidence="8" type="primary">hemA</name>
    <name evidence="17" type="ordered locus">Metok_0975</name>
</gene>
<comment type="pathway">
    <text evidence="1 8 13">Porphyrin-containing compound metabolism; protoporphyrin-IX biosynthesis; 5-aminolevulinate from L-glutamyl-tRNA(Glu): step 1/2.</text>
</comment>
<evidence type="ECO:0000256" key="11">
    <source>
        <dbReference type="PIRSR" id="PIRSR000445-3"/>
    </source>
</evidence>
<comment type="miscellaneous">
    <text evidence="8">During catalysis, the active site Cys acts as a nucleophile attacking the alpha-carbonyl group of tRNA-bound glutamate with the formation of a thioester intermediate between enzyme and glutamate, and the concomitant release of tRNA(Glu). The thioester intermediate is finally reduced by direct hydride transfer from NADPH, to form the product GSA.</text>
</comment>
<dbReference type="GO" id="GO:0019353">
    <property type="term" value="P:protoporphyrinogen IX biosynthetic process from glutamate"/>
    <property type="evidence" value="ECO:0007669"/>
    <property type="project" value="TreeGrafter"/>
</dbReference>
<evidence type="ECO:0000259" key="16">
    <source>
        <dbReference type="Pfam" id="PF05201"/>
    </source>
</evidence>
<comment type="similarity">
    <text evidence="2 8 13">Belongs to the glutamyl-tRNA reductase family.</text>
</comment>
<dbReference type="STRING" id="647113.Metok_0975"/>
<feature type="domain" description="Tetrapyrrole biosynthesis glutamyl-tRNA reductase dimerisation" evidence="14">
    <location>
        <begin position="288"/>
        <end position="366"/>
    </location>
</feature>
<protein>
    <recommendedName>
        <fullName evidence="3 8">Glutamyl-tRNA reductase</fullName>
        <shortName evidence="8">GluTR</shortName>
        <ecNumber evidence="3 8">1.2.1.70</ecNumber>
    </recommendedName>
</protein>
<feature type="binding site" evidence="8 10">
    <location>
        <begin position="87"/>
        <end position="89"/>
    </location>
    <ligand>
        <name>substrate</name>
    </ligand>
</feature>
<dbReference type="FunFam" id="3.40.50.720:FF:000031">
    <property type="entry name" value="Glutamyl-tRNA reductase"/>
    <property type="match status" value="1"/>
</dbReference>
<dbReference type="KEGG" id="mok:Metok_0975"/>
<dbReference type="InterPro" id="IPR015895">
    <property type="entry name" value="4pyrrol_synth_GluRdtase_N"/>
</dbReference>
<dbReference type="HAMAP" id="MF_00087">
    <property type="entry name" value="Glu_tRNA_reductase"/>
    <property type="match status" value="1"/>
</dbReference>
<dbReference type="SUPFAM" id="SSF51735">
    <property type="entry name" value="NAD(P)-binding Rossmann-fold domains"/>
    <property type="match status" value="1"/>
</dbReference>
<evidence type="ECO:0000313" key="18">
    <source>
        <dbReference type="Proteomes" id="UP000009296"/>
    </source>
</evidence>
<feature type="binding site" evidence="8 10">
    <location>
        <position position="93"/>
    </location>
    <ligand>
        <name>substrate</name>
    </ligand>
</feature>
<dbReference type="EC" id="1.2.1.70" evidence="3 8"/>
<dbReference type="Pfam" id="PF05201">
    <property type="entry name" value="GlutR_N"/>
    <property type="match status" value="1"/>
</dbReference>
<evidence type="ECO:0000259" key="14">
    <source>
        <dbReference type="Pfam" id="PF00745"/>
    </source>
</evidence>
<keyword evidence="4 8" id="KW-0521">NADP</keyword>
<feature type="domain" description="Glutamyl-tRNA reductase N-terminal" evidence="16">
    <location>
        <begin position="3"/>
        <end position="129"/>
    </location>
</feature>
<evidence type="ECO:0000256" key="6">
    <source>
        <dbReference type="ARBA" id="ARBA00023244"/>
    </source>
</evidence>
<dbReference type="Pfam" id="PF01488">
    <property type="entry name" value="Shikimate_DH"/>
    <property type="match status" value="1"/>
</dbReference>
<dbReference type="CDD" id="cd05213">
    <property type="entry name" value="NAD_bind_Glutamyl_tRNA_reduct"/>
    <property type="match status" value="1"/>
</dbReference>
<dbReference type="InterPro" id="IPR015896">
    <property type="entry name" value="4pyrrol_synth_GluRdtase_dimer"/>
</dbReference>
<evidence type="ECO:0000256" key="8">
    <source>
        <dbReference type="HAMAP-Rule" id="MF_00087"/>
    </source>
</evidence>
<evidence type="ECO:0000256" key="4">
    <source>
        <dbReference type="ARBA" id="ARBA00022857"/>
    </source>
</evidence>
<evidence type="ECO:0000256" key="12">
    <source>
        <dbReference type="PIRSR" id="PIRSR000445-4"/>
    </source>
</evidence>